<dbReference type="RefSeq" id="WP_179832298.1">
    <property type="nucleotide sequence ID" value="NZ_BMRD01000006.1"/>
</dbReference>
<evidence type="ECO:0000313" key="3">
    <source>
        <dbReference type="EMBL" id="NYE10824.1"/>
    </source>
</evidence>
<evidence type="ECO:0000259" key="2">
    <source>
        <dbReference type="PROSITE" id="PS50943"/>
    </source>
</evidence>
<dbReference type="Gene3D" id="1.10.260.40">
    <property type="entry name" value="lambda repressor-like DNA-binding domains"/>
    <property type="match status" value="1"/>
</dbReference>
<dbReference type="InterPro" id="IPR010982">
    <property type="entry name" value="Lambda_DNA-bd_dom_sf"/>
</dbReference>
<accession>A0A7Y9KCR3</accession>
<dbReference type="InterPro" id="IPR001387">
    <property type="entry name" value="Cro/C1-type_HTH"/>
</dbReference>
<protein>
    <submittedName>
        <fullName evidence="3">Transcriptional regulator with XRE-family HTH domain</fullName>
    </submittedName>
</protein>
<dbReference type="AlphaFoldDB" id="A0A7Y9KCR3"/>
<dbReference type="Proteomes" id="UP000591272">
    <property type="component" value="Unassembled WGS sequence"/>
</dbReference>
<reference evidence="3 4" key="1">
    <citation type="submission" date="2020-07" db="EMBL/GenBank/DDBJ databases">
        <title>Sequencing the genomes of 1000 actinobacteria strains.</title>
        <authorList>
            <person name="Klenk H.-P."/>
        </authorList>
    </citation>
    <scope>NUCLEOTIDE SEQUENCE [LARGE SCALE GENOMIC DNA]</scope>
    <source>
        <strain evidence="3 4">DSM 43461</strain>
    </source>
</reference>
<evidence type="ECO:0000256" key="1">
    <source>
        <dbReference type="SAM" id="MobiDB-lite"/>
    </source>
</evidence>
<dbReference type="SUPFAM" id="SSF47413">
    <property type="entry name" value="lambda repressor-like DNA-binding domains"/>
    <property type="match status" value="1"/>
</dbReference>
<name>A0A7Y9KCR3_9ACTN</name>
<sequence>MANSTQLARFLGMVLLPNHLGDDWKREGRPGEVPGKGNFALMPPRRQRPKESPALIAFGGQLRRMREAKEITQQSIADHMNISKAQVSRIENGTRRATRDFVDAVDRLLKADGALIKLWVDLNRNGHPVPIWFDWPEVESEAAMLVCWEHSLIPGLAQTQTYALAILHDNKDAADARTSRQAIITREGEIPAPTLVLLIDEQALYRPVGTAETMREQLEHLIEISMLPNVTIQVVLTSGEHDGNTGAFVVATMDDRSEVAYVETAIRAITTDDPTDLSALARTLVALRSRTLTEDMSRELIRKVAQEKWT</sequence>
<dbReference type="Pfam" id="PF13560">
    <property type="entry name" value="HTH_31"/>
    <property type="match status" value="1"/>
</dbReference>
<dbReference type="GO" id="GO:0003677">
    <property type="term" value="F:DNA binding"/>
    <property type="evidence" value="ECO:0007669"/>
    <property type="project" value="InterPro"/>
</dbReference>
<dbReference type="CDD" id="cd00093">
    <property type="entry name" value="HTH_XRE"/>
    <property type="match status" value="1"/>
</dbReference>
<evidence type="ECO:0000313" key="4">
    <source>
        <dbReference type="Proteomes" id="UP000591272"/>
    </source>
</evidence>
<dbReference type="PROSITE" id="PS50943">
    <property type="entry name" value="HTH_CROC1"/>
    <property type="match status" value="1"/>
</dbReference>
<gene>
    <name evidence="3" type="ORF">BJ999_001120</name>
</gene>
<dbReference type="InterPro" id="IPR043917">
    <property type="entry name" value="DUF5753"/>
</dbReference>
<proteinExistence type="predicted"/>
<feature type="domain" description="HTH cro/C1-type" evidence="2">
    <location>
        <begin position="62"/>
        <end position="116"/>
    </location>
</feature>
<feature type="region of interest" description="Disordered" evidence="1">
    <location>
        <begin position="26"/>
        <end position="47"/>
    </location>
</feature>
<organism evidence="3 4">
    <name type="scientific">Actinomadura citrea</name>
    <dbReference type="NCBI Taxonomy" id="46158"/>
    <lineage>
        <taxon>Bacteria</taxon>
        <taxon>Bacillati</taxon>
        <taxon>Actinomycetota</taxon>
        <taxon>Actinomycetes</taxon>
        <taxon>Streptosporangiales</taxon>
        <taxon>Thermomonosporaceae</taxon>
        <taxon>Actinomadura</taxon>
    </lineage>
</organism>
<dbReference type="SMART" id="SM00530">
    <property type="entry name" value="HTH_XRE"/>
    <property type="match status" value="1"/>
</dbReference>
<comment type="caution">
    <text evidence="3">The sequence shown here is derived from an EMBL/GenBank/DDBJ whole genome shotgun (WGS) entry which is preliminary data.</text>
</comment>
<dbReference type="Pfam" id="PF19054">
    <property type="entry name" value="DUF5753"/>
    <property type="match status" value="1"/>
</dbReference>
<dbReference type="EMBL" id="JACCBT010000001">
    <property type="protein sequence ID" value="NYE10824.1"/>
    <property type="molecule type" value="Genomic_DNA"/>
</dbReference>
<keyword evidence="4" id="KW-1185">Reference proteome</keyword>